<accession>A0A0F9DUT9</accession>
<name>A0A0F9DUT9_9ZZZZ</name>
<evidence type="ECO:0000313" key="1">
    <source>
        <dbReference type="EMBL" id="KKL21436.1"/>
    </source>
</evidence>
<proteinExistence type="predicted"/>
<protein>
    <submittedName>
        <fullName evidence="1">Uncharacterized protein</fullName>
    </submittedName>
</protein>
<sequence>MDTTQNDLCTCGPRAEYTLSRNPTVLCNRCEGDVTRNMIRLINAIKHTALINQLSLDDPTVVERAIASVTAEWPGIMNERGMQGMIHQDGR</sequence>
<comment type="caution">
    <text evidence="1">The sequence shown here is derived from an EMBL/GenBank/DDBJ whole genome shotgun (WGS) entry which is preliminary data.</text>
</comment>
<dbReference type="EMBL" id="LAZR01037732">
    <property type="protein sequence ID" value="KKL21436.1"/>
    <property type="molecule type" value="Genomic_DNA"/>
</dbReference>
<reference evidence="1" key="1">
    <citation type="journal article" date="2015" name="Nature">
        <title>Complex archaea that bridge the gap between prokaryotes and eukaryotes.</title>
        <authorList>
            <person name="Spang A."/>
            <person name="Saw J.H."/>
            <person name="Jorgensen S.L."/>
            <person name="Zaremba-Niedzwiedzka K."/>
            <person name="Martijn J."/>
            <person name="Lind A.E."/>
            <person name="van Eijk R."/>
            <person name="Schleper C."/>
            <person name="Guy L."/>
            <person name="Ettema T.J."/>
        </authorList>
    </citation>
    <scope>NUCLEOTIDE SEQUENCE</scope>
</reference>
<organism evidence="1">
    <name type="scientific">marine sediment metagenome</name>
    <dbReference type="NCBI Taxonomy" id="412755"/>
    <lineage>
        <taxon>unclassified sequences</taxon>
        <taxon>metagenomes</taxon>
        <taxon>ecological metagenomes</taxon>
    </lineage>
</organism>
<gene>
    <name evidence="1" type="ORF">LCGC14_2445470</name>
</gene>
<dbReference type="AlphaFoldDB" id="A0A0F9DUT9"/>